<feature type="compositionally biased region" description="Polar residues" evidence="1">
    <location>
        <begin position="200"/>
        <end position="217"/>
    </location>
</feature>
<feature type="compositionally biased region" description="Low complexity" evidence="1">
    <location>
        <begin position="150"/>
        <end position="192"/>
    </location>
</feature>
<evidence type="ECO:0000313" key="3">
    <source>
        <dbReference type="EMBL" id="KAF8821921.1"/>
    </source>
</evidence>
<feature type="region of interest" description="Disordered" evidence="1">
    <location>
        <begin position="232"/>
        <end position="281"/>
    </location>
</feature>
<comment type="caution">
    <text evidence="3">The sequence shown here is derived from an EMBL/GenBank/DDBJ whole genome shotgun (WGS) entry which is preliminary data.</text>
</comment>
<dbReference type="InterPro" id="IPR035967">
    <property type="entry name" value="SWAP/Surp_sf"/>
</dbReference>
<feature type="compositionally biased region" description="Polar residues" evidence="1">
    <location>
        <begin position="138"/>
        <end position="149"/>
    </location>
</feature>
<accession>A0ABQ7JD69</accession>
<dbReference type="EMBL" id="JADAQX010000109">
    <property type="protein sequence ID" value="KAF8821921.1"/>
    <property type="molecule type" value="Genomic_DNA"/>
</dbReference>
<feature type="compositionally biased region" description="Acidic residues" evidence="1">
    <location>
        <begin position="235"/>
        <end position="250"/>
    </location>
</feature>
<dbReference type="SMART" id="SM00648">
    <property type="entry name" value="SWAP"/>
    <property type="match status" value="1"/>
</dbReference>
<evidence type="ECO:0000256" key="1">
    <source>
        <dbReference type="SAM" id="MobiDB-lite"/>
    </source>
</evidence>
<evidence type="ECO:0000313" key="4">
    <source>
        <dbReference type="Proteomes" id="UP000823046"/>
    </source>
</evidence>
<dbReference type="InterPro" id="IPR000061">
    <property type="entry name" value="Surp"/>
</dbReference>
<feature type="domain" description="SURP motif" evidence="2">
    <location>
        <begin position="58"/>
        <end position="100"/>
    </location>
</feature>
<feature type="compositionally biased region" description="Basic and acidic residues" evidence="1">
    <location>
        <begin position="324"/>
        <end position="345"/>
    </location>
</feature>
<organism evidence="3 4">
    <name type="scientific">Cardiosporidium cionae</name>
    <dbReference type="NCBI Taxonomy" id="476202"/>
    <lineage>
        <taxon>Eukaryota</taxon>
        <taxon>Sar</taxon>
        <taxon>Alveolata</taxon>
        <taxon>Apicomplexa</taxon>
        <taxon>Aconoidasida</taxon>
        <taxon>Nephromycida</taxon>
        <taxon>Cardiosporidium</taxon>
    </lineage>
</organism>
<evidence type="ECO:0000259" key="2">
    <source>
        <dbReference type="PROSITE" id="PS50128"/>
    </source>
</evidence>
<reference evidence="3 4" key="1">
    <citation type="journal article" date="2020" name="bioRxiv">
        <title>Metabolic contributions of an alphaproteobacterial endosymbiont in the apicomplexan Cardiosporidium cionae.</title>
        <authorList>
            <person name="Hunter E.S."/>
            <person name="Paight C.J."/>
            <person name="Lane C.E."/>
        </authorList>
    </citation>
    <scope>NUCLEOTIDE SEQUENCE [LARGE SCALE GENOMIC DNA]</scope>
    <source>
        <strain evidence="3">ESH_2018</strain>
    </source>
</reference>
<dbReference type="Proteomes" id="UP000823046">
    <property type="component" value="Unassembled WGS sequence"/>
</dbReference>
<keyword evidence="4" id="KW-1185">Reference proteome</keyword>
<gene>
    <name evidence="3" type="ORF">IE077_000148</name>
</gene>
<protein>
    <recommendedName>
        <fullName evidence="2">SURP motif domain-containing protein</fullName>
    </recommendedName>
</protein>
<dbReference type="SUPFAM" id="SSF109905">
    <property type="entry name" value="Surp module (SWAP domain)"/>
    <property type="match status" value="1"/>
</dbReference>
<feature type="compositionally biased region" description="Low complexity" evidence="1">
    <location>
        <begin position="271"/>
        <end position="281"/>
    </location>
</feature>
<dbReference type="Gene3D" id="1.10.10.790">
    <property type="entry name" value="Surp module"/>
    <property type="match status" value="1"/>
</dbReference>
<dbReference type="PROSITE" id="PS50128">
    <property type="entry name" value="SURP"/>
    <property type="match status" value="1"/>
</dbReference>
<sequence>MAFSAVPPPADLLAPQGGTTTWKEKNELEAHFKGLLAELDLPEDASYVLPTHLKEQLVIEHTAQFVRREGDRVEFRLKLDDDLISQFPFLHVDHPLHPYYAYLKRTGKMLYTLCPQRLPAALLPFYSTLYDPSKLTHETSSVPHTAGNDSTPSSLSTSLLASHPVPSSTSSSVPLVTPVEDFSPPSLSSLSPQNEDVDAQSPTGAQSTPILPRSSMSHSEEGGLDLLLSAYGDESSSDDLEGEEDEEEGELPEKVPLQSISIPEKRRLPHSNAAASSSADPLAAPTLFSSAVSEPLRLSLTPSQKHSETLSSRAISFSVGKATDASEARQRGATLDGKREGKKAEGAASAPIKERLMVSGSAFPAGTASSAAASLSQPSGDVQRVLQKDSFATTSSIGSEAIQSGVVYIKFDSEPKNATEVSKNMDIVPICWKAPTPELKILPEHARIIQEIGHCLLKRSPEIASFCFEPCEDSSLFFFLKMDTIEERFFKYVVQSIQNFMKSENFAPPPDLSHPLHPTTDSYVQYLEKQHFIACKKKELMERLRGVSQLASISSAETEKEVSGDQALQEERRKHFCVGKVFIWVYPERGFGKRARMVIQSIQKSSSTIS</sequence>
<dbReference type="Pfam" id="PF01805">
    <property type="entry name" value="Surp"/>
    <property type="match status" value="1"/>
</dbReference>
<name>A0ABQ7JD69_9APIC</name>
<proteinExistence type="predicted"/>
<feature type="region of interest" description="Disordered" evidence="1">
    <location>
        <begin position="321"/>
        <end position="351"/>
    </location>
</feature>
<feature type="region of interest" description="Disordered" evidence="1">
    <location>
        <begin position="136"/>
        <end position="220"/>
    </location>
</feature>